<name>A0A8J4X0X3_CLAMG</name>
<evidence type="ECO:0000313" key="2">
    <source>
        <dbReference type="EMBL" id="KAF5896641.1"/>
    </source>
</evidence>
<accession>A0A8J4X0X3</accession>
<dbReference type="Proteomes" id="UP000727407">
    <property type="component" value="Unassembled WGS sequence"/>
</dbReference>
<evidence type="ECO:0000313" key="3">
    <source>
        <dbReference type="Proteomes" id="UP000727407"/>
    </source>
</evidence>
<evidence type="ECO:0000256" key="1">
    <source>
        <dbReference type="SAM" id="MobiDB-lite"/>
    </source>
</evidence>
<comment type="caution">
    <text evidence="2">The sequence shown here is derived from an EMBL/GenBank/DDBJ whole genome shotgun (WGS) entry which is preliminary data.</text>
</comment>
<dbReference type="EMBL" id="QNUK01000269">
    <property type="protein sequence ID" value="KAF5896641.1"/>
    <property type="molecule type" value="Genomic_DNA"/>
</dbReference>
<feature type="region of interest" description="Disordered" evidence="1">
    <location>
        <begin position="23"/>
        <end position="42"/>
    </location>
</feature>
<dbReference type="AlphaFoldDB" id="A0A8J4X0X3"/>
<gene>
    <name evidence="2" type="ORF">DAT39_013662</name>
</gene>
<organism evidence="2 3">
    <name type="scientific">Clarias magur</name>
    <name type="common">Asian catfish</name>
    <name type="synonym">Macropteronotus magur</name>
    <dbReference type="NCBI Taxonomy" id="1594786"/>
    <lineage>
        <taxon>Eukaryota</taxon>
        <taxon>Metazoa</taxon>
        <taxon>Chordata</taxon>
        <taxon>Craniata</taxon>
        <taxon>Vertebrata</taxon>
        <taxon>Euteleostomi</taxon>
        <taxon>Actinopterygii</taxon>
        <taxon>Neopterygii</taxon>
        <taxon>Teleostei</taxon>
        <taxon>Ostariophysi</taxon>
        <taxon>Siluriformes</taxon>
        <taxon>Clariidae</taxon>
        <taxon>Clarias</taxon>
    </lineage>
</organism>
<reference evidence="2" key="1">
    <citation type="submission" date="2020-07" db="EMBL/GenBank/DDBJ databases">
        <title>Clarias magur genome sequencing, assembly and annotation.</title>
        <authorList>
            <person name="Kushwaha B."/>
            <person name="Kumar R."/>
            <person name="Das P."/>
            <person name="Joshi C.G."/>
            <person name="Kumar D."/>
            <person name="Nagpure N.S."/>
            <person name="Pandey M."/>
            <person name="Agarwal S."/>
            <person name="Srivastava S."/>
            <person name="Singh M."/>
            <person name="Sahoo L."/>
            <person name="Jayasankar P."/>
            <person name="Meher P.K."/>
            <person name="Koringa P.G."/>
            <person name="Iquebal M.A."/>
            <person name="Das S.P."/>
            <person name="Bit A."/>
            <person name="Patnaik S."/>
            <person name="Patel N."/>
            <person name="Shah T.M."/>
            <person name="Hinsu A."/>
            <person name="Jena J.K."/>
        </authorList>
    </citation>
    <scope>NUCLEOTIDE SEQUENCE</scope>
    <source>
        <strain evidence="2">CIFAMagur01</strain>
        <tissue evidence="2">Testis</tissue>
    </source>
</reference>
<proteinExistence type="predicted"/>
<sequence length="77" mass="8371">MGAPCPHRDPHWIPLFPSDTALDRSNPSRSAPSVLSLTPSSTAEPCCRVSKQVFFPTNQEPVLITGTVLSNCLQDLH</sequence>
<protein>
    <submittedName>
        <fullName evidence="2">Uncharacterized protein</fullName>
    </submittedName>
</protein>
<keyword evidence="3" id="KW-1185">Reference proteome</keyword>